<dbReference type="Pfam" id="PF05426">
    <property type="entry name" value="Alginate_lyase"/>
    <property type="match status" value="1"/>
</dbReference>
<sequence length="343" mass="37140">MTTRNLVRCLAWVLGTAPLLLSTTAMAQDCPATPDPVFTLDYGSRYADDSVNRSDLDAAKSAEVDEALGPVDDFLRDLTNIANGVYLPDADQGAVADCVLGQVADWATVGALAHLQSGNAKMTIGSRLASLGLIVLQAAPFRTTDRDLDAIRPWLADLMQRQMMYWEADAPDGAKRGNLRAWAALGGAAAAAILEDPVVRGWSAWSATYVLCTAEEDGSLPQEMSRGRYALHYQMHAAAPLSVAAALLYRQGVDIRDRCDDALGRVVGFIKSDIYDGKITEAKVGEPQSYFDGTDTLEGFHLAWIEAYLTIANDPNLDTLAEPYRPMSYSKLGGNQTLMWAKQ</sequence>
<evidence type="ECO:0000256" key="3">
    <source>
        <dbReference type="SAM" id="SignalP"/>
    </source>
</evidence>
<reference evidence="6" key="1">
    <citation type="submission" date="2018-03" db="EMBL/GenBank/DDBJ databases">
        <authorList>
            <person name="Rodrigo-Torres L."/>
            <person name="Arahal R. D."/>
            <person name="Lucena T."/>
        </authorList>
    </citation>
    <scope>NUCLEOTIDE SEQUENCE [LARGE SCALE GENOMIC DNA]</scope>
    <source>
        <strain evidence="6">CECT 8871</strain>
    </source>
</reference>
<dbReference type="OrthoDB" id="7210452at2"/>
<keyword evidence="1 3" id="KW-0732">Signal</keyword>
<dbReference type="InterPro" id="IPR008397">
    <property type="entry name" value="Alginate_lyase_dom"/>
</dbReference>
<gene>
    <name evidence="5" type="primary">algL</name>
    <name evidence="5" type="ORF">PRI8871_00582</name>
</gene>
<protein>
    <submittedName>
        <fullName evidence="5">Alginate lyase</fullName>
        <ecNumber evidence="5">4.2.2.3</ecNumber>
    </submittedName>
</protein>
<organism evidence="5 6">
    <name type="scientific">Pseudoprimorskyibacter insulae</name>
    <dbReference type="NCBI Taxonomy" id="1695997"/>
    <lineage>
        <taxon>Bacteria</taxon>
        <taxon>Pseudomonadati</taxon>
        <taxon>Pseudomonadota</taxon>
        <taxon>Alphaproteobacteria</taxon>
        <taxon>Rhodobacterales</taxon>
        <taxon>Paracoccaceae</taxon>
        <taxon>Pseudoprimorskyibacter</taxon>
    </lineage>
</organism>
<evidence type="ECO:0000313" key="5">
    <source>
        <dbReference type="EMBL" id="SPF77993.1"/>
    </source>
</evidence>
<dbReference type="RefSeq" id="WP_108884673.1">
    <property type="nucleotide sequence ID" value="NZ_OMOJ01000001.1"/>
</dbReference>
<evidence type="ECO:0000259" key="4">
    <source>
        <dbReference type="Pfam" id="PF05426"/>
    </source>
</evidence>
<evidence type="ECO:0000313" key="6">
    <source>
        <dbReference type="Proteomes" id="UP000244904"/>
    </source>
</evidence>
<accession>A0A2R8APN5</accession>
<evidence type="ECO:0000256" key="2">
    <source>
        <dbReference type="ARBA" id="ARBA00023239"/>
    </source>
</evidence>
<dbReference type="GO" id="GO:0045135">
    <property type="term" value="F:poly(beta-D-mannuronate) lyase activity"/>
    <property type="evidence" value="ECO:0007669"/>
    <property type="project" value="UniProtKB-EC"/>
</dbReference>
<dbReference type="GO" id="GO:0042597">
    <property type="term" value="C:periplasmic space"/>
    <property type="evidence" value="ECO:0007669"/>
    <property type="project" value="InterPro"/>
</dbReference>
<keyword evidence="6" id="KW-1185">Reference proteome</keyword>
<evidence type="ECO:0000256" key="1">
    <source>
        <dbReference type="ARBA" id="ARBA00022729"/>
    </source>
</evidence>
<dbReference type="EC" id="4.2.2.3" evidence="5"/>
<name>A0A2R8APN5_9RHOB</name>
<dbReference type="AlphaFoldDB" id="A0A2R8APN5"/>
<dbReference type="SUPFAM" id="SSF48230">
    <property type="entry name" value="Chondroitin AC/alginate lyase"/>
    <property type="match status" value="1"/>
</dbReference>
<dbReference type="EMBL" id="OMOJ01000001">
    <property type="protein sequence ID" value="SPF77993.1"/>
    <property type="molecule type" value="Genomic_DNA"/>
</dbReference>
<feature type="domain" description="Alginate lyase" evidence="4">
    <location>
        <begin position="143"/>
        <end position="269"/>
    </location>
</feature>
<proteinExistence type="predicted"/>
<keyword evidence="2 5" id="KW-0456">Lyase</keyword>
<dbReference type="InterPro" id="IPR008929">
    <property type="entry name" value="Chondroitin_lyas"/>
</dbReference>
<feature type="signal peptide" evidence="3">
    <location>
        <begin position="1"/>
        <end position="27"/>
    </location>
</feature>
<dbReference type="Proteomes" id="UP000244904">
    <property type="component" value="Unassembled WGS sequence"/>
</dbReference>
<dbReference type="Gene3D" id="1.50.10.100">
    <property type="entry name" value="Chondroitin AC/alginate lyase"/>
    <property type="match status" value="1"/>
</dbReference>
<feature type="chain" id="PRO_5015305402" evidence="3">
    <location>
        <begin position="28"/>
        <end position="343"/>
    </location>
</feature>